<keyword evidence="4" id="KW-1185">Reference proteome</keyword>
<dbReference type="InterPro" id="IPR051311">
    <property type="entry name" value="DedA_domain"/>
</dbReference>
<dbReference type="InterPro" id="IPR032816">
    <property type="entry name" value="VTT_dom"/>
</dbReference>
<keyword evidence="1" id="KW-1133">Transmembrane helix</keyword>
<comment type="caution">
    <text evidence="3">The sequence shown here is derived from an EMBL/GenBank/DDBJ whole genome shotgun (WGS) entry which is preliminary data.</text>
</comment>
<dbReference type="PANTHER" id="PTHR42709:SF11">
    <property type="entry name" value="DEDA FAMILY PROTEIN"/>
    <property type="match status" value="1"/>
</dbReference>
<gene>
    <name evidence="3" type="ORF">HZS81_15790</name>
</gene>
<feature type="domain" description="VTT" evidence="2">
    <location>
        <begin position="38"/>
        <end position="158"/>
    </location>
</feature>
<feature type="transmembrane region" description="Helical" evidence="1">
    <location>
        <begin position="21"/>
        <end position="49"/>
    </location>
</feature>
<dbReference type="PANTHER" id="PTHR42709">
    <property type="entry name" value="ALKALINE PHOSPHATASE LIKE PROTEIN"/>
    <property type="match status" value="1"/>
</dbReference>
<evidence type="ECO:0000313" key="3">
    <source>
        <dbReference type="EMBL" id="NYS62220.1"/>
    </source>
</evidence>
<feature type="transmembrane region" description="Helical" evidence="1">
    <location>
        <begin position="134"/>
        <end position="153"/>
    </location>
</feature>
<proteinExistence type="predicted"/>
<reference evidence="3 4" key="1">
    <citation type="journal article" date="2015" name="Int. J. Syst. Evol. Microbiol.">
        <title>Halomonas salicampi sp. nov., a halotolerant and alkalitolerant bacterium isolated from a saltern soil.</title>
        <authorList>
            <person name="Lee J.C."/>
            <person name="Kim Y.S."/>
            <person name="Yun B.S."/>
            <person name="Whang K.S."/>
        </authorList>
    </citation>
    <scope>NUCLEOTIDE SEQUENCE [LARGE SCALE GENOMIC DNA]</scope>
    <source>
        <strain evidence="3 4">BH103</strain>
    </source>
</reference>
<dbReference type="AlphaFoldDB" id="A0A7Z0LNI5"/>
<evidence type="ECO:0000256" key="1">
    <source>
        <dbReference type="SAM" id="Phobius"/>
    </source>
</evidence>
<evidence type="ECO:0000313" key="4">
    <source>
        <dbReference type="Proteomes" id="UP000586119"/>
    </source>
</evidence>
<keyword evidence="1" id="KW-0472">Membrane</keyword>
<feature type="transmembrane region" description="Helical" evidence="1">
    <location>
        <begin position="174"/>
        <end position="199"/>
    </location>
</feature>
<evidence type="ECO:0000259" key="2">
    <source>
        <dbReference type="Pfam" id="PF09335"/>
    </source>
</evidence>
<feature type="transmembrane region" description="Helical" evidence="1">
    <location>
        <begin position="108"/>
        <end position="128"/>
    </location>
</feature>
<dbReference type="GO" id="GO:0005886">
    <property type="term" value="C:plasma membrane"/>
    <property type="evidence" value="ECO:0007669"/>
    <property type="project" value="TreeGrafter"/>
</dbReference>
<keyword evidence="1" id="KW-0812">Transmembrane</keyword>
<accession>A0A7Z0LNI5</accession>
<feature type="transmembrane region" description="Helical" evidence="1">
    <location>
        <begin position="55"/>
        <end position="88"/>
    </location>
</feature>
<dbReference type="Proteomes" id="UP000586119">
    <property type="component" value="Unassembled WGS sequence"/>
</dbReference>
<dbReference type="RefSeq" id="WP_179931477.1">
    <property type="nucleotide sequence ID" value="NZ_JACCDF010000016.1"/>
</dbReference>
<name>A0A7Z0LNI5_9GAMM</name>
<sequence>MAFSTAKTKAWFVRINGSQHMLWLLAGLSFLETIILPIPIELVLIPLMAVNRQRLWAMAAATTLGCLAASLIGYGVGMVLFQSIGTWFIDSMGMQDAYASFQRFFNQYGFVAILTLGILPIPFQIAMITAGLSGYPVLMFALAALMARGLRYFGLAWLVHRFGNRVIVLWKRHALLTSLIGGVVVLLIALGMQALAGWVM</sequence>
<organism evidence="3 4">
    <name type="scientific">Vreelandella salicampi</name>
    <dbReference type="NCBI Taxonomy" id="1449798"/>
    <lineage>
        <taxon>Bacteria</taxon>
        <taxon>Pseudomonadati</taxon>
        <taxon>Pseudomonadota</taxon>
        <taxon>Gammaproteobacteria</taxon>
        <taxon>Oceanospirillales</taxon>
        <taxon>Halomonadaceae</taxon>
        <taxon>Vreelandella</taxon>
    </lineage>
</organism>
<protein>
    <submittedName>
        <fullName evidence="3">DedA family protein</fullName>
    </submittedName>
</protein>
<dbReference type="Pfam" id="PF09335">
    <property type="entry name" value="VTT_dom"/>
    <property type="match status" value="1"/>
</dbReference>
<dbReference type="EMBL" id="JACCDF010000016">
    <property type="protein sequence ID" value="NYS62220.1"/>
    <property type="molecule type" value="Genomic_DNA"/>
</dbReference>